<keyword evidence="1" id="KW-0472">Membrane</keyword>
<feature type="transmembrane region" description="Helical" evidence="1">
    <location>
        <begin position="59"/>
        <end position="92"/>
    </location>
</feature>
<proteinExistence type="predicted"/>
<evidence type="ECO:0000313" key="3">
    <source>
        <dbReference type="Proteomes" id="UP000249789"/>
    </source>
</evidence>
<keyword evidence="1" id="KW-1133">Transmembrane helix</keyword>
<reference evidence="2 3" key="1">
    <citation type="submission" date="2018-02" db="EMBL/GenBank/DDBJ databases">
        <title>The genomes of Aspergillus section Nigri reveals drivers in fungal speciation.</title>
        <authorList>
            <consortium name="DOE Joint Genome Institute"/>
            <person name="Vesth T.C."/>
            <person name="Nybo J."/>
            <person name="Theobald S."/>
            <person name="Brandl J."/>
            <person name="Frisvad J.C."/>
            <person name="Nielsen K.F."/>
            <person name="Lyhne E.K."/>
            <person name="Kogle M.E."/>
            <person name="Kuo A."/>
            <person name="Riley R."/>
            <person name="Clum A."/>
            <person name="Nolan M."/>
            <person name="Lipzen A."/>
            <person name="Salamov A."/>
            <person name="Henrissat B."/>
            <person name="Wiebenga A."/>
            <person name="De vries R.P."/>
            <person name="Grigoriev I.V."/>
            <person name="Mortensen U.H."/>
            <person name="Andersen M.R."/>
            <person name="Baker S.E."/>
        </authorList>
    </citation>
    <scope>NUCLEOTIDE SEQUENCE [LARGE SCALE GENOMIC DNA]</scope>
    <source>
        <strain evidence="2 3">CBS 313.89</strain>
    </source>
</reference>
<dbReference type="GeneID" id="63862980"/>
<dbReference type="AlphaFoldDB" id="A0A8G1RKI8"/>
<feature type="transmembrane region" description="Helical" evidence="1">
    <location>
        <begin position="15"/>
        <end position="39"/>
    </location>
</feature>
<organism evidence="2 3">
    <name type="scientific">Aspergillus fijiensis CBS 313.89</name>
    <dbReference type="NCBI Taxonomy" id="1448319"/>
    <lineage>
        <taxon>Eukaryota</taxon>
        <taxon>Fungi</taxon>
        <taxon>Dikarya</taxon>
        <taxon>Ascomycota</taxon>
        <taxon>Pezizomycotina</taxon>
        <taxon>Eurotiomycetes</taxon>
        <taxon>Eurotiomycetidae</taxon>
        <taxon>Eurotiales</taxon>
        <taxon>Aspergillaceae</taxon>
        <taxon>Aspergillus</taxon>
    </lineage>
</organism>
<keyword evidence="1" id="KW-0812">Transmembrane</keyword>
<dbReference type="Proteomes" id="UP000249789">
    <property type="component" value="Unassembled WGS sequence"/>
</dbReference>
<evidence type="ECO:0000313" key="2">
    <source>
        <dbReference type="EMBL" id="RAK73106.1"/>
    </source>
</evidence>
<evidence type="ECO:0000256" key="1">
    <source>
        <dbReference type="SAM" id="Phobius"/>
    </source>
</evidence>
<sequence>MLNCVISILHRFFDFFISLSYLLYLFLNLHLILFAFLLLNSNYLILKRVISHLHCLFKLCSFVAFFVSYLLISLISFPLLALLFQLLIFIYLAF</sequence>
<name>A0A8G1RKI8_9EURO</name>
<dbReference type="RefSeq" id="XP_040797116.1">
    <property type="nucleotide sequence ID" value="XM_040945647.1"/>
</dbReference>
<dbReference type="VEuPathDB" id="FungiDB:BO72DRAFT_452065"/>
<protein>
    <submittedName>
        <fullName evidence="2">Uncharacterized protein</fullName>
    </submittedName>
</protein>
<dbReference type="EMBL" id="KZ824684">
    <property type="protein sequence ID" value="RAK73106.1"/>
    <property type="molecule type" value="Genomic_DNA"/>
</dbReference>
<keyword evidence="3" id="KW-1185">Reference proteome</keyword>
<accession>A0A8G1RKI8</accession>
<gene>
    <name evidence="2" type="ORF">BO72DRAFT_452065</name>
</gene>